<organism evidence="2 3">
    <name type="scientific">Aphanizomenon flos-aquae FACHB-1040</name>
    <dbReference type="NCBI Taxonomy" id="2692887"/>
    <lineage>
        <taxon>Bacteria</taxon>
        <taxon>Bacillati</taxon>
        <taxon>Cyanobacteriota</taxon>
        <taxon>Cyanophyceae</taxon>
        <taxon>Nostocales</taxon>
        <taxon>Aphanizomenonaceae</taxon>
        <taxon>Aphanizomenon</taxon>
    </lineage>
</organism>
<keyword evidence="1" id="KW-0472">Membrane</keyword>
<dbReference type="RefSeq" id="WP_053540094.1">
    <property type="nucleotide sequence ID" value="NZ_JACJQT010000031.1"/>
</dbReference>
<evidence type="ECO:0000313" key="3">
    <source>
        <dbReference type="Proteomes" id="UP000606721"/>
    </source>
</evidence>
<dbReference type="EMBL" id="JACJQT010000031">
    <property type="protein sequence ID" value="MBD2279192.1"/>
    <property type="molecule type" value="Genomic_DNA"/>
</dbReference>
<evidence type="ECO:0000313" key="2">
    <source>
        <dbReference type="EMBL" id="MBD2279192.1"/>
    </source>
</evidence>
<keyword evidence="1" id="KW-0812">Transmembrane</keyword>
<evidence type="ECO:0000256" key="1">
    <source>
        <dbReference type="SAM" id="Phobius"/>
    </source>
</evidence>
<sequence length="113" mass="12425">MGFFAWLGSLLDQLVSWLGTLVVAFLETLILAIQAVWYTAIASVLISVFGAGVVLYAIFLAGAIAGETLMEVWDPRYYDTKQSQVFSVRQAPQNSPLPTNRSQSKVVVLENWG</sequence>
<gene>
    <name evidence="2" type="ORF">H6F99_13080</name>
</gene>
<protein>
    <submittedName>
        <fullName evidence="2">Uncharacterized protein</fullName>
    </submittedName>
</protein>
<dbReference type="Proteomes" id="UP000606721">
    <property type="component" value="Unassembled WGS sequence"/>
</dbReference>
<proteinExistence type="predicted"/>
<feature type="transmembrane region" description="Helical" evidence="1">
    <location>
        <begin position="44"/>
        <end position="65"/>
    </location>
</feature>
<keyword evidence="3" id="KW-1185">Reference proteome</keyword>
<name>A0ABR8BWY3_APHFL</name>
<keyword evidence="1" id="KW-1133">Transmembrane helix</keyword>
<reference evidence="2 3" key="1">
    <citation type="journal article" date="2020" name="ISME J.">
        <title>Comparative genomics reveals insights into cyanobacterial evolution and habitat adaptation.</title>
        <authorList>
            <person name="Chen M.Y."/>
            <person name="Teng W.K."/>
            <person name="Zhao L."/>
            <person name="Hu C.X."/>
            <person name="Zhou Y.K."/>
            <person name="Han B.P."/>
            <person name="Song L.R."/>
            <person name="Shu W.S."/>
        </authorList>
    </citation>
    <scope>NUCLEOTIDE SEQUENCE [LARGE SCALE GENOMIC DNA]</scope>
    <source>
        <strain evidence="2 3">FACHB-1040</strain>
    </source>
</reference>
<feature type="transmembrane region" description="Helical" evidence="1">
    <location>
        <begin position="14"/>
        <end position="37"/>
    </location>
</feature>
<comment type="caution">
    <text evidence="2">The sequence shown here is derived from an EMBL/GenBank/DDBJ whole genome shotgun (WGS) entry which is preliminary data.</text>
</comment>
<accession>A0ABR8BWY3</accession>